<accession>A0AAD7RVD3</accession>
<sequence>MCKDNAVPGPPPLWDLTGERLAKPVSPALPGGPLAAPPLQPPPTGWGSTDTGTRVSGHERQTAVSSTTRRRPPELELKGKESRGAGEKNEASAVESGGSWEDDTKRLLKPTMPENLRSPPTEPDTPRPHPLSPTGRPPPVILRSGSGLARRRR</sequence>
<feature type="region of interest" description="Disordered" evidence="1">
    <location>
        <begin position="1"/>
        <end position="153"/>
    </location>
</feature>
<protein>
    <submittedName>
        <fullName evidence="2">Uncharacterized protein</fullName>
    </submittedName>
</protein>
<dbReference type="EMBL" id="JAINUG010000164">
    <property type="protein sequence ID" value="KAJ8390952.1"/>
    <property type="molecule type" value="Genomic_DNA"/>
</dbReference>
<evidence type="ECO:0000313" key="2">
    <source>
        <dbReference type="EMBL" id="KAJ8390952.1"/>
    </source>
</evidence>
<keyword evidence="3" id="KW-1185">Reference proteome</keyword>
<evidence type="ECO:0000256" key="1">
    <source>
        <dbReference type="SAM" id="MobiDB-lite"/>
    </source>
</evidence>
<dbReference type="AlphaFoldDB" id="A0AAD7RVD3"/>
<feature type="compositionally biased region" description="Pro residues" evidence="1">
    <location>
        <begin position="35"/>
        <end position="44"/>
    </location>
</feature>
<proteinExistence type="predicted"/>
<feature type="compositionally biased region" description="Basic and acidic residues" evidence="1">
    <location>
        <begin position="71"/>
        <end position="90"/>
    </location>
</feature>
<comment type="caution">
    <text evidence="2">The sequence shown here is derived from an EMBL/GenBank/DDBJ whole genome shotgun (WGS) entry which is preliminary data.</text>
</comment>
<reference evidence="2" key="1">
    <citation type="journal article" date="2023" name="Science">
        <title>Genome structures resolve the early diversification of teleost fishes.</title>
        <authorList>
            <person name="Parey E."/>
            <person name="Louis A."/>
            <person name="Montfort J."/>
            <person name="Bouchez O."/>
            <person name="Roques C."/>
            <person name="Iampietro C."/>
            <person name="Lluch J."/>
            <person name="Castinel A."/>
            <person name="Donnadieu C."/>
            <person name="Desvignes T."/>
            <person name="Floi Bucao C."/>
            <person name="Jouanno E."/>
            <person name="Wen M."/>
            <person name="Mejri S."/>
            <person name="Dirks R."/>
            <person name="Jansen H."/>
            <person name="Henkel C."/>
            <person name="Chen W.J."/>
            <person name="Zahm M."/>
            <person name="Cabau C."/>
            <person name="Klopp C."/>
            <person name="Thompson A.W."/>
            <person name="Robinson-Rechavi M."/>
            <person name="Braasch I."/>
            <person name="Lecointre G."/>
            <person name="Bobe J."/>
            <person name="Postlethwait J.H."/>
            <person name="Berthelot C."/>
            <person name="Roest Crollius H."/>
            <person name="Guiguen Y."/>
        </authorList>
    </citation>
    <scope>NUCLEOTIDE SEQUENCE</scope>
    <source>
        <strain evidence="2">NC1722</strain>
    </source>
</reference>
<dbReference type="Proteomes" id="UP001221898">
    <property type="component" value="Unassembled WGS sequence"/>
</dbReference>
<feature type="compositionally biased region" description="Low complexity" evidence="1">
    <location>
        <begin position="142"/>
        <end position="153"/>
    </location>
</feature>
<organism evidence="2 3">
    <name type="scientific">Aldrovandia affinis</name>
    <dbReference type="NCBI Taxonomy" id="143900"/>
    <lineage>
        <taxon>Eukaryota</taxon>
        <taxon>Metazoa</taxon>
        <taxon>Chordata</taxon>
        <taxon>Craniata</taxon>
        <taxon>Vertebrata</taxon>
        <taxon>Euteleostomi</taxon>
        <taxon>Actinopterygii</taxon>
        <taxon>Neopterygii</taxon>
        <taxon>Teleostei</taxon>
        <taxon>Notacanthiformes</taxon>
        <taxon>Halosauridae</taxon>
        <taxon>Aldrovandia</taxon>
    </lineage>
</organism>
<feature type="compositionally biased region" description="Pro residues" evidence="1">
    <location>
        <begin position="120"/>
        <end position="140"/>
    </location>
</feature>
<gene>
    <name evidence="2" type="ORF">AAFF_G00098720</name>
</gene>
<evidence type="ECO:0000313" key="3">
    <source>
        <dbReference type="Proteomes" id="UP001221898"/>
    </source>
</evidence>
<name>A0AAD7RVD3_9TELE</name>